<dbReference type="Pfam" id="PF19501">
    <property type="entry name" value="PcRGLX_1st"/>
    <property type="match status" value="1"/>
</dbReference>
<feature type="domain" description="PcRGLX/YetA-like N-terminal RIFT barrel" evidence="1">
    <location>
        <begin position="21"/>
        <end position="73"/>
    </location>
</feature>
<sequence>MPLAHGQSFMDISVKELAGLDIQRAVTGGIPIEKGSAPKGSHFVLFDQNDNPVPCQNEILATWEDGSARWVLLDFQAKPHAKKASHFRLKWGTGVQKAQPSTGVRVSKNQGIAISSGNVKLATTPEALLRISDRFDVKLVMKNKSKERCEATVTSSKVETNGEMRSTMILSGSFNDPAGKRMVDFRLRASVFAGLEQFYIEPQLLVNADTGIIAYIDDLSFEIVPLNPLLKATIGGDPGWVGKPTENQTAKLFQVDDEKYTIEGSSGKGSKAPGWMEISDRKGTLSFALKDFWQQWPKSLEVNNKVAKLGLLPEFEEGAFAHMVPWYKYDYLFEEDSYRLRVGQARRWQIWLDLSGDGASLAKSANQRLIPIPDPTQAINTGEWGFIAAAGSEGMATYDDWAENQFEGYRQSIQEQRDYGAMNWGDWWGERGVNWGNHEYDTPLHILTQFVRTGDPKYFYVAEESARHLSEVDVVHFVNDDLKEYFSKWESKSYPSRPGMVHEHSIGHVGGFHPVEKVKELYVDLDIGKGNPNPYLCLDPFNLGHIFTLGMSYYYLLTGDPWMKETVNRIGDNLIKLAEDRTYKFKGGSHSGRINGWTMLALAGEYNINPTKRCLNAMKHLADDALAEQNAHSGGWLYSLPWGHCNCVSIEDRKKGVPSHVGEAGFISSIRLNGLSYYYRLTGDERIPQSLLRGVNHLNNDTWVEEISQWRYTSCPASNPIGQMGVTIMTLVNSVNINKDPEQLRILKKAWEAKFERNLKNSGNRPGMGKSYGIRMYGSPEAMNLFVNGTQ</sequence>
<dbReference type="InterPro" id="IPR048329">
    <property type="entry name" value="PcRGLX_1st"/>
</dbReference>
<dbReference type="InterPro" id="IPR008928">
    <property type="entry name" value="6-hairpin_glycosidase_sf"/>
</dbReference>
<proteinExistence type="predicted"/>
<organism evidence="4 5">
    <name type="scientific">Cyclobacterium qasimii</name>
    <dbReference type="NCBI Taxonomy" id="1350429"/>
    <lineage>
        <taxon>Bacteria</taxon>
        <taxon>Pseudomonadati</taxon>
        <taxon>Bacteroidota</taxon>
        <taxon>Cytophagia</taxon>
        <taxon>Cytophagales</taxon>
        <taxon>Cyclobacteriaceae</taxon>
        <taxon>Cyclobacterium</taxon>
    </lineage>
</organism>
<protein>
    <submittedName>
        <fullName evidence="4">Uncharacterized protein</fullName>
    </submittedName>
</protein>
<dbReference type="InterPro" id="IPR045793">
    <property type="entry name" value="PcRGLX/YetA-like"/>
</dbReference>
<feature type="domain" description="PcRGLX/YetA-like C-terminal alpha/alpha toroid" evidence="3">
    <location>
        <begin position="382"/>
        <end position="477"/>
    </location>
</feature>
<reference evidence="4 5" key="1">
    <citation type="submission" date="2019-07" db="EMBL/GenBank/DDBJ databases">
        <title>Whole genome shotgun sequence of Cyclobacterium qasimii NBRC 106168.</title>
        <authorList>
            <person name="Hosoyama A."/>
            <person name="Uohara A."/>
            <person name="Ohji S."/>
            <person name="Ichikawa N."/>
        </authorList>
    </citation>
    <scope>NUCLEOTIDE SEQUENCE [LARGE SCALE GENOMIC DNA]</scope>
    <source>
        <strain evidence="4 5">NBRC 106168</strain>
    </source>
</reference>
<evidence type="ECO:0000313" key="5">
    <source>
        <dbReference type="Proteomes" id="UP000321301"/>
    </source>
</evidence>
<evidence type="ECO:0000259" key="1">
    <source>
        <dbReference type="Pfam" id="PF19501"/>
    </source>
</evidence>
<dbReference type="InterPro" id="IPR048330">
    <property type="entry name" value="PcRGLX/YetA_2nd"/>
</dbReference>
<dbReference type="AlphaFoldDB" id="A0A512CBQ8"/>
<keyword evidence="5" id="KW-1185">Reference proteome</keyword>
<dbReference type="GO" id="GO:0005975">
    <property type="term" value="P:carbohydrate metabolic process"/>
    <property type="evidence" value="ECO:0007669"/>
    <property type="project" value="InterPro"/>
</dbReference>
<dbReference type="EMBL" id="BJYV01000009">
    <property type="protein sequence ID" value="GEO21644.1"/>
    <property type="molecule type" value="Genomic_DNA"/>
</dbReference>
<evidence type="ECO:0000313" key="4">
    <source>
        <dbReference type="EMBL" id="GEO21644.1"/>
    </source>
</evidence>
<dbReference type="InterPro" id="IPR048331">
    <property type="entry name" value="PcRGLX/YetA_3rd"/>
</dbReference>
<dbReference type="Pfam" id="PF21346">
    <property type="entry name" value="PcRGLX_3rd"/>
    <property type="match status" value="1"/>
</dbReference>
<dbReference type="Proteomes" id="UP000321301">
    <property type="component" value="Unassembled WGS sequence"/>
</dbReference>
<accession>A0A512CBQ8</accession>
<comment type="caution">
    <text evidence="4">The sequence shown here is derived from an EMBL/GenBank/DDBJ whole genome shotgun (WGS) entry which is preliminary data.</text>
</comment>
<evidence type="ECO:0000259" key="3">
    <source>
        <dbReference type="Pfam" id="PF21346"/>
    </source>
</evidence>
<dbReference type="SUPFAM" id="SSF48208">
    <property type="entry name" value="Six-hairpin glycosidases"/>
    <property type="match status" value="1"/>
</dbReference>
<dbReference type="Pfam" id="PF21345">
    <property type="entry name" value="PcRGLX_2nd"/>
    <property type="match status" value="1"/>
</dbReference>
<feature type="domain" description="PcRGLX/YetA-like central beta-sandwich" evidence="2">
    <location>
        <begin position="267"/>
        <end position="306"/>
    </location>
</feature>
<name>A0A512CBQ8_9BACT</name>
<evidence type="ECO:0000259" key="2">
    <source>
        <dbReference type="Pfam" id="PF21345"/>
    </source>
</evidence>
<gene>
    <name evidence="4" type="ORF">CQA01_21780</name>
</gene>
<dbReference type="PANTHER" id="PTHR40081:SF1">
    <property type="entry name" value="TAT PATHWAY SIGNAL SEQUENCE DOMAIN PROTEIN"/>
    <property type="match status" value="1"/>
</dbReference>
<dbReference type="PANTHER" id="PTHR40081">
    <property type="entry name" value="CONCANAVALIN A-LIKE LECTIN/GLUCANASE"/>
    <property type="match status" value="1"/>
</dbReference>